<keyword evidence="2" id="KW-1185">Reference proteome</keyword>
<dbReference type="Pfam" id="PF09911">
    <property type="entry name" value="DUF2140"/>
    <property type="match status" value="1"/>
</dbReference>
<dbReference type="RefSeq" id="WP_121834420.1">
    <property type="nucleotide sequence ID" value="NZ_CP163513.1"/>
</dbReference>
<protein>
    <submittedName>
        <fullName evidence="1">DUF2140 family protein</fullName>
    </submittedName>
</protein>
<accession>A0A3L9DYD7</accession>
<reference evidence="1 2" key="1">
    <citation type="submission" date="2018-10" db="EMBL/GenBank/DDBJ databases">
        <title>Streptococcus hillyeri sp. nov., isolated from equine tracheal sample.</title>
        <authorList>
            <person name="Macfadyen A.C."/>
            <person name="Waller A."/>
            <person name="Paterson G.K."/>
        </authorList>
    </citation>
    <scope>NUCLEOTIDE SEQUENCE [LARGE SCALE GENOMIC DNA]</scope>
    <source>
        <strain evidence="1 2">28462</strain>
    </source>
</reference>
<evidence type="ECO:0000313" key="2">
    <source>
        <dbReference type="Proteomes" id="UP000279194"/>
    </source>
</evidence>
<gene>
    <name evidence="1" type="ORF">EAF07_00940</name>
</gene>
<organism evidence="1 2">
    <name type="scientific">Streptococcus hillyeri</name>
    <dbReference type="NCBI Taxonomy" id="2282420"/>
    <lineage>
        <taxon>Bacteria</taxon>
        <taxon>Bacillati</taxon>
        <taxon>Bacillota</taxon>
        <taxon>Bacilli</taxon>
        <taxon>Lactobacillales</taxon>
        <taxon>Streptococcaceae</taxon>
        <taxon>Streptococcus</taxon>
    </lineage>
</organism>
<dbReference type="OrthoDB" id="2241695at2"/>
<evidence type="ECO:0000313" key="1">
    <source>
        <dbReference type="EMBL" id="RLY05294.1"/>
    </source>
</evidence>
<name>A0A3L9DYD7_9STRE</name>
<proteinExistence type="predicted"/>
<sequence>MKQRKNGNKRRINGWKWAFILLLSAQFALFSVIASRLIEIREPVTESVSTKSKDKSISIGTITTTKEQLNATLASYLSDLKAKNLTFEFYASSTTMLFEGAYTFLGYEVPLYIYFEPYVSENGAVQLKLTSFSAGTLSLPEGEVLKYLKKAYKFPELVTVDTENSLITIDVTKIKNSQDIYVKAKKIDLKNDVITFEIYKKNGK</sequence>
<dbReference type="EMBL" id="RCVM01000001">
    <property type="protein sequence ID" value="RLY05294.1"/>
    <property type="molecule type" value="Genomic_DNA"/>
</dbReference>
<dbReference type="Proteomes" id="UP000279194">
    <property type="component" value="Unassembled WGS sequence"/>
</dbReference>
<comment type="caution">
    <text evidence="1">The sequence shown here is derived from an EMBL/GenBank/DDBJ whole genome shotgun (WGS) entry which is preliminary data.</text>
</comment>
<dbReference type="InterPro" id="IPR018672">
    <property type="entry name" value="DUF2140"/>
</dbReference>
<dbReference type="AlphaFoldDB" id="A0A3L9DYD7"/>